<dbReference type="GO" id="GO:0019005">
    <property type="term" value="C:SCF ubiquitin ligase complex"/>
    <property type="evidence" value="ECO:0007669"/>
    <property type="project" value="TreeGrafter"/>
</dbReference>
<dbReference type="Gene3D" id="2.130.10.10">
    <property type="entry name" value="YVTN repeat-like/Quinoprotein amine dehydrogenase"/>
    <property type="match status" value="1"/>
</dbReference>
<dbReference type="GO" id="GO:0031146">
    <property type="term" value="P:SCF-dependent proteasomal ubiquitin-dependent protein catabolic process"/>
    <property type="evidence" value="ECO:0007669"/>
    <property type="project" value="TreeGrafter"/>
</dbReference>
<dbReference type="InterPro" id="IPR036047">
    <property type="entry name" value="F-box-like_dom_sf"/>
</dbReference>
<dbReference type="Gene3D" id="1.20.1280.50">
    <property type="match status" value="1"/>
</dbReference>
<proteinExistence type="predicted"/>
<accession>A0A6S6W9S9</accession>
<dbReference type="Pfam" id="PF12937">
    <property type="entry name" value="F-box-like"/>
    <property type="match status" value="1"/>
</dbReference>
<evidence type="ECO:0000256" key="1">
    <source>
        <dbReference type="SAM" id="MobiDB-lite"/>
    </source>
</evidence>
<dbReference type="Pfam" id="PF25499">
    <property type="entry name" value="Beta-prop_pof12"/>
    <property type="match status" value="1"/>
</dbReference>
<dbReference type="SMART" id="SM00256">
    <property type="entry name" value="FBOX"/>
    <property type="match status" value="1"/>
</dbReference>
<reference evidence="2" key="1">
    <citation type="submission" date="2021-02" db="EMBL/GenBank/DDBJ databases">
        <authorList>
            <person name="Syme A R."/>
            <person name="Syme A R."/>
            <person name="Moolhuijzen P."/>
        </authorList>
    </citation>
    <scope>NUCLEOTIDE SEQUENCE</scope>
    <source>
        <strain evidence="2">W1-1</strain>
    </source>
</reference>
<dbReference type="SUPFAM" id="SSF50978">
    <property type="entry name" value="WD40 repeat-like"/>
    <property type="match status" value="1"/>
</dbReference>
<dbReference type="PANTHER" id="PTHR12874">
    <property type="entry name" value="F-BOX ONLY PROTEIN 48-RELATED"/>
    <property type="match status" value="1"/>
</dbReference>
<feature type="region of interest" description="Disordered" evidence="1">
    <location>
        <begin position="1"/>
        <end position="23"/>
    </location>
</feature>
<dbReference type="InterPro" id="IPR015943">
    <property type="entry name" value="WD40/YVTN_repeat-like_dom_sf"/>
</dbReference>
<protein>
    <submittedName>
        <fullName evidence="2">F-box domain containing protein</fullName>
    </submittedName>
</protein>
<dbReference type="InterPro" id="IPR001810">
    <property type="entry name" value="F-box_dom"/>
</dbReference>
<organism evidence="2 3">
    <name type="scientific">Pyrenophora teres f. teres</name>
    <dbReference type="NCBI Taxonomy" id="97479"/>
    <lineage>
        <taxon>Eukaryota</taxon>
        <taxon>Fungi</taxon>
        <taxon>Dikarya</taxon>
        <taxon>Ascomycota</taxon>
        <taxon>Pezizomycotina</taxon>
        <taxon>Dothideomycetes</taxon>
        <taxon>Pleosporomycetidae</taxon>
        <taxon>Pleosporales</taxon>
        <taxon>Pleosporineae</taxon>
        <taxon>Pleosporaceae</taxon>
        <taxon>Pyrenophora</taxon>
    </lineage>
</organism>
<evidence type="ECO:0000313" key="2">
    <source>
        <dbReference type="EMBL" id="CAE7196163.1"/>
    </source>
</evidence>
<gene>
    <name evidence="2" type="ORF">PTTW11_08302</name>
</gene>
<feature type="compositionally biased region" description="Low complexity" evidence="1">
    <location>
        <begin position="358"/>
        <end position="369"/>
    </location>
</feature>
<dbReference type="EMBL" id="HG992983">
    <property type="protein sequence ID" value="CAE7196163.1"/>
    <property type="molecule type" value="Genomic_DNA"/>
</dbReference>
<sequence length="543" mass="59876">MKRAHEDDDGGERPAKAQRLSKPDRISRLSEELLVRILSFVPVSSLLRCQRVSKKLSRLSVDSELWKAAYYRAFVLPRASRIPGIRDPTHPNRLHYSSRLSKWLEDSYLVKDGSQTNWKQQYRLRHNWTQGQCAVSEIVVAERPPDPPLLVMMSNRIVYAADSISGLRAWSSKNGRELLASTELWGEAETPRLPISMAVDASEGAESTERVVIGFEDGSFSIYSLKKDHSRFKSLFTHPPSTNGMISALAYSSPYLLTMTEDHLLSLYAFEGRPNDLGTLEAPKLLYSLRSHTAWPPVSLCLRTTAASMTAAIAYSLPTYLSGWTVGVQELRLSHKGELLESRLATAADEHSFTLSACRSASSSPSPGSAREHSIPSGSSNSKPTSMSYSHPYLLVAHPDNTLALYLVRSTSSALSIGSGNRLWGHTSSISGAHVGMRGKAVSVSRLGNELRVWDLEGGMNSSANRKRSRNGDLSVRVQPSKFGDEDAQDDESGSQVGLRFALEQGFDDSSVSHGWVGFDEQNVIVLRQKSEGSQALVVYDFK</sequence>
<dbReference type="GO" id="GO:0005737">
    <property type="term" value="C:cytoplasm"/>
    <property type="evidence" value="ECO:0007669"/>
    <property type="project" value="TreeGrafter"/>
</dbReference>
<dbReference type="Proteomes" id="UP000472372">
    <property type="component" value="Chromosome 7"/>
</dbReference>
<feature type="region of interest" description="Disordered" evidence="1">
    <location>
        <begin position="358"/>
        <end position="384"/>
    </location>
</feature>
<dbReference type="PROSITE" id="PS50181">
    <property type="entry name" value="FBOX"/>
    <property type="match status" value="1"/>
</dbReference>
<name>A0A6S6W9S9_9PLEO</name>
<evidence type="ECO:0000313" key="3">
    <source>
        <dbReference type="Proteomes" id="UP000472372"/>
    </source>
</evidence>
<dbReference type="AlphaFoldDB" id="A0A6S6W9S9"/>
<dbReference type="PANTHER" id="PTHR12874:SF9">
    <property type="entry name" value="F-BOX ONLY PROTEIN 48"/>
    <property type="match status" value="1"/>
</dbReference>
<dbReference type="InterPro" id="IPR036322">
    <property type="entry name" value="WD40_repeat_dom_sf"/>
</dbReference>
<dbReference type="SUPFAM" id="SSF81383">
    <property type="entry name" value="F-box domain"/>
    <property type="match status" value="1"/>
</dbReference>